<dbReference type="Pfam" id="PF01266">
    <property type="entry name" value="DAO"/>
    <property type="match status" value="1"/>
</dbReference>
<dbReference type="AlphaFoldDB" id="A0A7X6FUF5"/>
<evidence type="ECO:0000259" key="2">
    <source>
        <dbReference type="Pfam" id="PF01266"/>
    </source>
</evidence>
<keyword evidence="1" id="KW-0560">Oxidoreductase</keyword>
<accession>A0A7X6FUF5</accession>
<comment type="caution">
    <text evidence="3">The sequence shown here is derived from an EMBL/GenBank/DDBJ whole genome shotgun (WGS) entry which is preliminary data.</text>
</comment>
<name>A0A7X6FUF5_9HYPH</name>
<sequence>MYVHDNGAVHPGQYTRAFIARARAAGASIIGKTVVQSIRREKRAFW</sequence>
<protein>
    <recommendedName>
        <fullName evidence="2">FAD dependent oxidoreductase domain-containing protein</fullName>
    </recommendedName>
</protein>
<dbReference type="Gene3D" id="3.50.50.60">
    <property type="entry name" value="FAD/NAD(P)-binding domain"/>
    <property type="match status" value="1"/>
</dbReference>
<evidence type="ECO:0000256" key="1">
    <source>
        <dbReference type="ARBA" id="ARBA00023002"/>
    </source>
</evidence>
<feature type="domain" description="FAD dependent oxidoreductase" evidence="2">
    <location>
        <begin position="1"/>
        <end position="42"/>
    </location>
</feature>
<organism evidence="3 4">
    <name type="scientific">Brucella tritici</name>
    <dbReference type="NCBI Taxonomy" id="94626"/>
    <lineage>
        <taxon>Bacteria</taxon>
        <taxon>Pseudomonadati</taxon>
        <taxon>Pseudomonadota</taxon>
        <taxon>Alphaproteobacteria</taxon>
        <taxon>Hyphomicrobiales</taxon>
        <taxon>Brucellaceae</taxon>
        <taxon>Brucella/Ochrobactrum group</taxon>
        <taxon>Brucella</taxon>
    </lineage>
</organism>
<dbReference type="Proteomes" id="UP000558475">
    <property type="component" value="Unassembled WGS sequence"/>
</dbReference>
<evidence type="ECO:0000313" key="3">
    <source>
        <dbReference type="EMBL" id="NKW10809.1"/>
    </source>
</evidence>
<evidence type="ECO:0000313" key="4">
    <source>
        <dbReference type="Proteomes" id="UP000558475"/>
    </source>
</evidence>
<dbReference type="InterPro" id="IPR036188">
    <property type="entry name" value="FAD/NAD-bd_sf"/>
</dbReference>
<reference evidence="3 4" key="1">
    <citation type="submission" date="2020-04" db="EMBL/GenBank/DDBJ databases">
        <title>Whole genome sequencing of clinical and environmental type strains of Ochrobactrum.</title>
        <authorList>
            <person name="Dharne M."/>
        </authorList>
    </citation>
    <scope>NUCLEOTIDE SEQUENCE [LARGE SCALE GENOMIC DNA]</scope>
    <source>
        <strain evidence="3 4">DSM 13340</strain>
    </source>
</reference>
<proteinExistence type="predicted"/>
<dbReference type="InterPro" id="IPR006076">
    <property type="entry name" value="FAD-dep_OxRdtase"/>
</dbReference>
<dbReference type="GO" id="GO:0016491">
    <property type="term" value="F:oxidoreductase activity"/>
    <property type="evidence" value="ECO:0007669"/>
    <property type="project" value="UniProtKB-KW"/>
</dbReference>
<gene>
    <name evidence="3" type="ORF">HGG76_21440</name>
</gene>
<dbReference type="EMBL" id="JAAXZB010000002">
    <property type="protein sequence ID" value="NKW10809.1"/>
    <property type="molecule type" value="Genomic_DNA"/>
</dbReference>